<evidence type="ECO:0000256" key="1">
    <source>
        <dbReference type="SAM" id="MobiDB-lite"/>
    </source>
</evidence>
<dbReference type="Proteomes" id="UP000676079">
    <property type="component" value="Chromosome"/>
</dbReference>
<keyword evidence="3" id="KW-1185">Reference proteome</keyword>
<organism evidence="2 3">
    <name type="scientific">Nocardiopsis changdeensis</name>
    <dbReference type="NCBI Taxonomy" id="2831969"/>
    <lineage>
        <taxon>Bacteria</taxon>
        <taxon>Bacillati</taxon>
        <taxon>Actinomycetota</taxon>
        <taxon>Actinomycetes</taxon>
        <taxon>Streptosporangiales</taxon>
        <taxon>Nocardiopsidaceae</taxon>
        <taxon>Nocardiopsis</taxon>
    </lineage>
</organism>
<name>A0ABX8BWG2_9ACTN</name>
<evidence type="ECO:0000313" key="2">
    <source>
        <dbReference type="EMBL" id="QUX26035.1"/>
    </source>
</evidence>
<accession>A0ABX8BWG2</accession>
<gene>
    <name evidence="2" type="ORF">KGD84_17525</name>
</gene>
<reference evidence="2 3" key="1">
    <citation type="submission" date="2021-05" db="EMBL/GenBank/DDBJ databases">
        <title>Direct Submission.</title>
        <authorList>
            <person name="Li K."/>
            <person name="Gao J."/>
        </authorList>
    </citation>
    <scope>NUCLEOTIDE SEQUENCE [LARGE SCALE GENOMIC DNA]</scope>
    <source>
        <strain evidence="2 3">Mg02</strain>
    </source>
</reference>
<evidence type="ECO:0000313" key="3">
    <source>
        <dbReference type="Proteomes" id="UP000676079"/>
    </source>
</evidence>
<dbReference type="EMBL" id="CP074133">
    <property type="protein sequence ID" value="QUX26035.1"/>
    <property type="molecule type" value="Genomic_DNA"/>
</dbReference>
<sequence length="101" mass="11075">MRRLQRQADTQARNAAHAAHRAERHTIASHLRALGVDDATATGMAATLRKKATHGVKGYALKDGVRRSCVRYTRGQFVALLAAYKPRKKAFQDARAHALAA</sequence>
<proteinExistence type="predicted"/>
<protein>
    <submittedName>
        <fullName evidence="2">Uncharacterized protein</fullName>
    </submittedName>
</protein>
<feature type="region of interest" description="Disordered" evidence="1">
    <location>
        <begin position="1"/>
        <end position="23"/>
    </location>
</feature>